<protein>
    <submittedName>
        <fullName evidence="1">Uncharacterized protein</fullName>
    </submittedName>
</protein>
<evidence type="ECO:0000313" key="2">
    <source>
        <dbReference type="Proteomes" id="UP000308600"/>
    </source>
</evidence>
<dbReference type="EMBL" id="ML208313">
    <property type="protein sequence ID" value="TFK70415.1"/>
    <property type="molecule type" value="Genomic_DNA"/>
</dbReference>
<evidence type="ECO:0000313" key="1">
    <source>
        <dbReference type="EMBL" id="TFK70415.1"/>
    </source>
</evidence>
<gene>
    <name evidence="1" type="ORF">BDN72DRAFT_538172</name>
</gene>
<proteinExistence type="predicted"/>
<dbReference type="Proteomes" id="UP000308600">
    <property type="component" value="Unassembled WGS sequence"/>
</dbReference>
<name>A0ACD3AY06_9AGAR</name>
<reference evidence="1 2" key="1">
    <citation type="journal article" date="2019" name="Nat. Ecol. Evol.">
        <title>Megaphylogeny resolves global patterns of mushroom evolution.</title>
        <authorList>
            <person name="Varga T."/>
            <person name="Krizsan K."/>
            <person name="Foldi C."/>
            <person name="Dima B."/>
            <person name="Sanchez-Garcia M."/>
            <person name="Sanchez-Ramirez S."/>
            <person name="Szollosi G.J."/>
            <person name="Szarkandi J.G."/>
            <person name="Papp V."/>
            <person name="Albert L."/>
            <person name="Andreopoulos W."/>
            <person name="Angelini C."/>
            <person name="Antonin V."/>
            <person name="Barry K.W."/>
            <person name="Bougher N.L."/>
            <person name="Buchanan P."/>
            <person name="Buyck B."/>
            <person name="Bense V."/>
            <person name="Catcheside P."/>
            <person name="Chovatia M."/>
            <person name="Cooper J."/>
            <person name="Damon W."/>
            <person name="Desjardin D."/>
            <person name="Finy P."/>
            <person name="Geml J."/>
            <person name="Haridas S."/>
            <person name="Hughes K."/>
            <person name="Justo A."/>
            <person name="Karasinski D."/>
            <person name="Kautmanova I."/>
            <person name="Kiss B."/>
            <person name="Kocsube S."/>
            <person name="Kotiranta H."/>
            <person name="LaButti K.M."/>
            <person name="Lechner B.E."/>
            <person name="Liimatainen K."/>
            <person name="Lipzen A."/>
            <person name="Lukacs Z."/>
            <person name="Mihaltcheva S."/>
            <person name="Morgado L.N."/>
            <person name="Niskanen T."/>
            <person name="Noordeloos M.E."/>
            <person name="Ohm R.A."/>
            <person name="Ortiz-Santana B."/>
            <person name="Ovrebo C."/>
            <person name="Racz N."/>
            <person name="Riley R."/>
            <person name="Savchenko A."/>
            <person name="Shiryaev A."/>
            <person name="Soop K."/>
            <person name="Spirin V."/>
            <person name="Szebenyi C."/>
            <person name="Tomsovsky M."/>
            <person name="Tulloss R.E."/>
            <person name="Uehling J."/>
            <person name="Grigoriev I.V."/>
            <person name="Vagvolgyi C."/>
            <person name="Papp T."/>
            <person name="Martin F.M."/>
            <person name="Miettinen O."/>
            <person name="Hibbett D.S."/>
            <person name="Nagy L.G."/>
        </authorList>
    </citation>
    <scope>NUCLEOTIDE SEQUENCE [LARGE SCALE GENOMIC DNA]</scope>
    <source>
        <strain evidence="1 2">NL-1719</strain>
    </source>
</reference>
<accession>A0ACD3AY06</accession>
<sequence length="185" mass="20752">MCFSCQKALRLSSSKLRLFYPPYTHDKLELAFTSHGAHMLLGLVISNDHSLVITRPHTHAHPTNAFAFVLHPYRFCTSPLASVYSINIMIRARCLDRPEPSFPPASPSTIIGIYIYAMRVIDSHSSSGTYRVSSLLSGARSCSHSCGAPMSIRISHSVHSFLDFQFPHFKFLCIIALQKITHRYA</sequence>
<keyword evidence="2" id="KW-1185">Reference proteome</keyword>
<organism evidence="1 2">
    <name type="scientific">Pluteus cervinus</name>
    <dbReference type="NCBI Taxonomy" id="181527"/>
    <lineage>
        <taxon>Eukaryota</taxon>
        <taxon>Fungi</taxon>
        <taxon>Dikarya</taxon>
        <taxon>Basidiomycota</taxon>
        <taxon>Agaricomycotina</taxon>
        <taxon>Agaricomycetes</taxon>
        <taxon>Agaricomycetidae</taxon>
        <taxon>Agaricales</taxon>
        <taxon>Pluteineae</taxon>
        <taxon>Pluteaceae</taxon>
        <taxon>Pluteus</taxon>
    </lineage>
</organism>